<dbReference type="AlphaFoldDB" id="A0A2S8S6K5"/>
<protein>
    <submittedName>
        <fullName evidence="1">Uncharacterized protein</fullName>
    </submittedName>
</protein>
<dbReference type="Proteomes" id="UP000238338">
    <property type="component" value="Unassembled WGS sequence"/>
</dbReference>
<dbReference type="RefSeq" id="WP_105515264.1">
    <property type="nucleotide sequence ID" value="NZ_PVEP01000005.1"/>
</dbReference>
<dbReference type="OrthoDB" id="7785670at2"/>
<dbReference type="EMBL" id="PVEP01000005">
    <property type="protein sequence ID" value="PQV56422.1"/>
    <property type="molecule type" value="Genomic_DNA"/>
</dbReference>
<name>A0A2S8S6K5_9RHOB</name>
<gene>
    <name evidence="1" type="ORF">LX70_02688</name>
</gene>
<sequence>MTVTYQHPTAGQIIVGASPAATRTVPLPAGVPPSAAGSIADQVVTQGAGALTLSLGAYFAGSGLSYALQSAVTGVSITGSTLTIDDTNVLAAASVTVVASNAFGPDATQSFSREVRAPATGGTISIDPFVRDEVVFDLGTAVGDPEAQIPLSGTAGPGEVVQARAVSLDDFGISTTAWQDVATADGVGDWSGTLAFTSISNSRFNAEVRLKLAPGTTATGTKTFCIGHTAIDIAQSERYRFRDPYFSQNTVPEAIIDVREAVQQLAAPYRVGRVKPTSQQPFTIGVDALPTGITLSGKTVSVNPSTYDGAPFDNWYCPDVQFEVSDPRFVMRRSKIEVVSDFSIAFSLQFMNGGGFKLIRDCELVALPGGLGFTAFLKEEVSGSGTGMVLPDMGLFCRNKLSGSSGDVFKVGKGAYLENLIEWTWNVPGTPTAWLAGTTFAAGDFTLFNGNYFRSKSSGNTGNQPPSTQTDNTYWQSWNPHSDFFNPQHGVDGGLIIGRNLIKADSARAAGNTLTGINNVLFRMDRDPAYVSSQNKIDKVLVEENVLIRDASVQSYAASLQSGVNVTPPTFRGNAITPSNAGSEGIIYPNNIPAGTEWTDNRRTTDNTVIDNSLWANTVVGTYTSSAEKCVQFASHDDGTINPAAYINSGNRPTAGVAAMANSLISEYPGRRFALGAATKSGTSLSQLLNDASTVRQFAHYTAFADYLCPHGSEPGAITMYWQASDQALGANFGDNIEPMLTGKYLDGSPVTVPVNLGQRSVDHTMAEAHGPFTRTRYLLCGPGSRGPEEDMDNATHTTNPNPVNGSYHQFTMENYEKIRAEYRIMVASVGAQGAIHPFVGIQPLAHYCAKGDGVHPSDHVDGLPTMGRYIAIETLQGLGLLPDFALRFDQSFFASDGSYAEFWSAQGDVTTARRERGLAAIPATYPHRTEVFAWEIGNTWGAAEPAESANIVNGRVRIAPNTGLFADGQVFAFGRGGATGIIKAVDDSADRYDLNYPLVDLGFYKLDGLPIEPMPDPLILTASGIV</sequence>
<keyword evidence="2" id="KW-1185">Reference proteome</keyword>
<evidence type="ECO:0000313" key="2">
    <source>
        <dbReference type="Proteomes" id="UP000238338"/>
    </source>
</evidence>
<reference evidence="1 2" key="1">
    <citation type="submission" date="2018-02" db="EMBL/GenBank/DDBJ databases">
        <title>Genomic Encyclopedia of Archaeal and Bacterial Type Strains, Phase II (KMG-II): from individual species to whole genera.</title>
        <authorList>
            <person name="Goeker M."/>
        </authorList>
    </citation>
    <scope>NUCLEOTIDE SEQUENCE [LARGE SCALE GENOMIC DNA]</scope>
    <source>
        <strain evidence="1 2">DSM 18921</strain>
    </source>
</reference>
<comment type="caution">
    <text evidence="1">The sequence shown here is derived from an EMBL/GenBank/DDBJ whole genome shotgun (WGS) entry which is preliminary data.</text>
</comment>
<accession>A0A2S8S6K5</accession>
<evidence type="ECO:0000313" key="1">
    <source>
        <dbReference type="EMBL" id="PQV56422.1"/>
    </source>
</evidence>
<proteinExistence type="predicted"/>
<organism evidence="1 2">
    <name type="scientific">Albidovulum denitrificans</name>
    <dbReference type="NCBI Taxonomy" id="404881"/>
    <lineage>
        <taxon>Bacteria</taxon>
        <taxon>Pseudomonadati</taxon>
        <taxon>Pseudomonadota</taxon>
        <taxon>Alphaproteobacteria</taxon>
        <taxon>Rhodobacterales</taxon>
        <taxon>Paracoccaceae</taxon>
        <taxon>Albidovulum</taxon>
    </lineage>
</organism>